<proteinExistence type="predicted"/>
<reference evidence="2 3" key="1">
    <citation type="submission" date="2018-06" db="EMBL/GenBank/DDBJ databases">
        <authorList>
            <consortium name="Pathogen Informatics"/>
            <person name="Doyle S."/>
        </authorList>
    </citation>
    <scope>NUCLEOTIDE SEQUENCE [LARGE SCALE GENOMIC DNA]</scope>
    <source>
        <strain evidence="2 3">NCTC10254</strain>
    </source>
</reference>
<dbReference type="CDD" id="cd02956">
    <property type="entry name" value="ybbN"/>
    <property type="match status" value="1"/>
</dbReference>
<dbReference type="Proteomes" id="UP000249886">
    <property type="component" value="Unassembled WGS sequence"/>
</dbReference>
<protein>
    <submittedName>
        <fullName evidence="2">Putative thioredoxin-like protein</fullName>
    </submittedName>
</protein>
<dbReference type="EMBL" id="UARK01000036">
    <property type="protein sequence ID" value="SPW34472.1"/>
    <property type="molecule type" value="Genomic_DNA"/>
</dbReference>
<gene>
    <name evidence="2" type="primary">ybbN</name>
    <name evidence="2" type="ORF">NCTC10254_02631</name>
</gene>
<dbReference type="RefSeq" id="WP_005527300.1">
    <property type="nucleotide sequence ID" value="NZ_CP050134.2"/>
</dbReference>
<dbReference type="Gene3D" id="3.40.30.10">
    <property type="entry name" value="Glutaredoxin"/>
    <property type="match status" value="1"/>
</dbReference>
<dbReference type="Pfam" id="PF14559">
    <property type="entry name" value="TPR_19"/>
    <property type="match status" value="1"/>
</dbReference>
<dbReference type="GO" id="GO:0006950">
    <property type="term" value="P:response to stress"/>
    <property type="evidence" value="ECO:0007669"/>
    <property type="project" value="UniProtKB-ARBA"/>
</dbReference>
<organism evidence="2 3">
    <name type="scientific">Corynebacterium matruchotii</name>
    <dbReference type="NCBI Taxonomy" id="43768"/>
    <lineage>
        <taxon>Bacteria</taxon>
        <taxon>Bacillati</taxon>
        <taxon>Actinomycetota</taxon>
        <taxon>Actinomycetes</taxon>
        <taxon>Mycobacteriales</taxon>
        <taxon>Corynebacteriaceae</taxon>
        <taxon>Corynebacterium</taxon>
    </lineage>
</organism>
<dbReference type="InterPro" id="IPR011990">
    <property type="entry name" value="TPR-like_helical_dom_sf"/>
</dbReference>
<dbReference type="Gene3D" id="1.25.40.10">
    <property type="entry name" value="Tetratricopeptide repeat domain"/>
    <property type="match status" value="1"/>
</dbReference>
<dbReference type="Pfam" id="PF00085">
    <property type="entry name" value="Thioredoxin"/>
    <property type="match status" value="1"/>
</dbReference>
<evidence type="ECO:0000313" key="2">
    <source>
        <dbReference type="EMBL" id="SPW34472.1"/>
    </source>
</evidence>
<dbReference type="InterPro" id="IPR036249">
    <property type="entry name" value="Thioredoxin-like_sf"/>
</dbReference>
<comment type="caution">
    <text evidence="2">The sequence shown here is derived from an EMBL/GenBank/DDBJ whole genome shotgun (WGS) entry which is preliminary data.</text>
</comment>
<dbReference type="SUPFAM" id="SSF52833">
    <property type="entry name" value="Thioredoxin-like"/>
    <property type="match status" value="1"/>
</dbReference>
<accession>A0A6H9XL10</accession>
<evidence type="ECO:0000313" key="3">
    <source>
        <dbReference type="Proteomes" id="UP000249886"/>
    </source>
</evidence>
<dbReference type="AlphaFoldDB" id="A0A6H9XL10"/>
<feature type="domain" description="Thioredoxin" evidence="1">
    <location>
        <begin position="54"/>
        <end position="150"/>
    </location>
</feature>
<name>A0A6H9XL10_9CORY</name>
<dbReference type="Pfam" id="PF14561">
    <property type="entry name" value="TPR_20"/>
    <property type="match status" value="1"/>
</dbReference>
<dbReference type="InterPro" id="IPR013766">
    <property type="entry name" value="Thioredoxin_domain"/>
</dbReference>
<dbReference type="GeneID" id="84574939"/>
<evidence type="ECO:0000259" key="1">
    <source>
        <dbReference type="Pfam" id="PF00085"/>
    </source>
</evidence>
<sequence length="315" mass="32645">MTTPNTPHRFIAGAIDLGEVKAKAEARAQAAQGGAGNPGGTRTGVAAALTLTMENVEDELLKRSAQVPVIVLIGTPRSEDSNRLRADFTDLAEAGHYSFVFRYADADATPDIARMFGVQGLPTVVAIAAGQPIANFAGGQPKEALTQWVAAVKDAVAGQLTGIPAEELAGAADNEAAEPEDPRFIPAEKAMAEGDYATAISVYEGILAQDPKNAAARAARDNARLLGRLTDAGDTDPIAEANANLTDVAAGFAAADAEAAAGDAESAFDRLLALMAAAPDRKPEIRDRLLELFALFDPTDPRVLAARGKLASALF</sequence>